<dbReference type="GO" id="GO:0009691">
    <property type="term" value="P:cytokinin biosynthetic process"/>
    <property type="evidence" value="ECO:0007669"/>
    <property type="project" value="UniProtKB-KW"/>
</dbReference>
<comment type="catalytic activity">
    <reaction evidence="7">
        <text>dimethylallyl diphosphate + ATP = N(6)-(dimethylallyl)adenosine 5'-triphosphate + diphosphate</text>
        <dbReference type="Rhea" id="RHEA:36331"/>
        <dbReference type="ChEBI" id="CHEBI:30616"/>
        <dbReference type="ChEBI" id="CHEBI:33019"/>
        <dbReference type="ChEBI" id="CHEBI:57623"/>
        <dbReference type="ChEBI" id="CHEBI:73532"/>
        <dbReference type="EC" id="2.5.1.112"/>
    </reaction>
</comment>
<sequence length="315" mass="35009">MGATGTGKSKLSIDLATRFQAEIINSDKIQVYKGLDVVTNKVTDAEQQGVPHHILGDVDPEADFTADEFCRRALSSVESIIQSGKLPIIVGGSNTYIETLVDADKYKFRSKYESCFIWVDVSLPVHHSFVAQRVDRMVESGLVDEIRKIFVHDADYSRGIRRAIGVPEMDQYLRTELLVEEDDQDSREKMLKAAINEIKENTCKLTCSQLEKIDRLRNEVGWEMHRIDATEVFEKFGQEADDAWKKVVADPSIAIVREFLGEEEEEAAATVVTTLAANAIDSVEVEDEAASVAAAAAANPIVSFLDQLKKTQIVV</sequence>
<comment type="similarity">
    <text evidence="1">Belongs to the IPP transferase family.</text>
</comment>
<name>A0A834ZMR7_TETSI</name>
<comment type="caution">
    <text evidence="11">The sequence shown here is derived from an EMBL/GenBank/DDBJ whole genome shotgun (WGS) entry which is preliminary data.</text>
</comment>
<keyword evidence="4" id="KW-0547">Nucleotide-binding</keyword>
<dbReference type="OMA" id="HRIDATK"/>
<evidence type="ECO:0000313" key="12">
    <source>
        <dbReference type="Proteomes" id="UP000655225"/>
    </source>
</evidence>
<dbReference type="PANTHER" id="PTHR11088">
    <property type="entry name" value="TRNA DIMETHYLALLYLTRANSFERASE"/>
    <property type="match status" value="1"/>
</dbReference>
<dbReference type="SUPFAM" id="SSF52540">
    <property type="entry name" value="P-loop containing nucleoside triphosphate hydrolases"/>
    <property type="match status" value="1"/>
</dbReference>
<dbReference type="Proteomes" id="UP000655225">
    <property type="component" value="Unassembled WGS sequence"/>
</dbReference>
<evidence type="ECO:0000313" key="11">
    <source>
        <dbReference type="EMBL" id="KAF8405172.1"/>
    </source>
</evidence>
<evidence type="ECO:0000256" key="4">
    <source>
        <dbReference type="ARBA" id="ARBA00022741"/>
    </source>
</evidence>
<dbReference type="Gene3D" id="1.10.287.890">
    <property type="entry name" value="Crystal structure of tRNA isopentenylpyrophosphate transferase (bh2366) domain"/>
    <property type="match status" value="1"/>
</dbReference>
<dbReference type="GO" id="GO:0006400">
    <property type="term" value="P:tRNA modification"/>
    <property type="evidence" value="ECO:0007669"/>
    <property type="project" value="TreeGrafter"/>
</dbReference>
<keyword evidence="12" id="KW-1185">Reference proteome</keyword>
<keyword evidence="5" id="KW-0067">ATP-binding</keyword>
<dbReference type="EC" id="2.5.1.112" evidence="10"/>
<proteinExistence type="inferred from homology"/>
<evidence type="ECO:0000256" key="6">
    <source>
        <dbReference type="ARBA" id="ARBA00022946"/>
    </source>
</evidence>
<comment type="catalytic activity">
    <reaction evidence="8">
        <text>dimethylallyl diphosphate + ADP = N(6)-(dimethylallyl)adenosine 5'-diphosphate + diphosphate</text>
        <dbReference type="Rhea" id="RHEA:36327"/>
        <dbReference type="ChEBI" id="CHEBI:33019"/>
        <dbReference type="ChEBI" id="CHEBI:57623"/>
        <dbReference type="ChEBI" id="CHEBI:73533"/>
        <dbReference type="ChEBI" id="CHEBI:456216"/>
        <dbReference type="EC" id="2.5.1.112"/>
    </reaction>
</comment>
<evidence type="ECO:0000256" key="2">
    <source>
        <dbReference type="ARBA" id="ARBA00022679"/>
    </source>
</evidence>
<evidence type="ECO:0000256" key="7">
    <source>
        <dbReference type="ARBA" id="ARBA00051744"/>
    </source>
</evidence>
<keyword evidence="3" id="KW-0203">Cytokinin biosynthesis</keyword>
<dbReference type="InterPro" id="IPR027417">
    <property type="entry name" value="P-loop_NTPase"/>
</dbReference>
<dbReference type="FunFam" id="1.10.287.890:FF:000002">
    <property type="entry name" value="Adenylate isopentenyltransferase 5, chloroplastic"/>
    <property type="match status" value="1"/>
</dbReference>
<dbReference type="EMBL" id="JABCRI010000006">
    <property type="protein sequence ID" value="KAF8405172.1"/>
    <property type="molecule type" value="Genomic_DNA"/>
</dbReference>
<dbReference type="GO" id="GO:0052381">
    <property type="term" value="F:tRNA dimethylallyltransferase activity"/>
    <property type="evidence" value="ECO:0007669"/>
    <property type="project" value="TreeGrafter"/>
</dbReference>
<dbReference type="GO" id="GO:0009824">
    <property type="term" value="F:AMP dimethylallyltransferase activity"/>
    <property type="evidence" value="ECO:0007669"/>
    <property type="project" value="UniProtKB-ARBA"/>
</dbReference>
<evidence type="ECO:0000256" key="9">
    <source>
        <dbReference type="ARBA" id="ARBA00055191"/>
    </source>
</evidence>
<evidence type="ECO:0000256" key="1">
    <source>
        <dbReference type="ARBA" id="ARBA00005842"/>
    </source>
</evidence>
<dbReference type="GO" id="GO:0052622">
    <property type="term" value="F:ATP/ADP dimethylallyltransferase activity"/>
    <property type="evidence" value="ECO:0007669"/>
    <property type="project" value="UniProtKB-EC"/>
</dbReference>
<protein>
    <recommendedName>
        <fullName evidence="10">adenylate dimethylallyltransferase (ADP/ATP-dependent)</fullName>
        <ecNumber evidence="10">2.5.1.112</ecNumber>
    </recommendedName>
</protein>
<keyword evidence="2" id="KW-0808">Transferase</keyword>
<dbReference type="PANTHER" id="PTHR11088:SF59">
    <property type="entry name" value="ADENYLATE ISOPENTENYLTRANSFERASE"/>
    <property type="match status" value="1"/>
</dbReference>
<evidence type="ECO:0000256" key="8">
    <source>
        <dbReference type="ARBA" id="ARBA00052386"/>
    </source>
</evidence>
<accession>A0A834ZMR7</accession>
<gene>
    <name evidence="11" type="ORF">HHK36_010071</name>
</gene>
<dbReference type="GO" id="GO:0005524">
    <property type="term" value="F:ATP binding"/>
    <property type="evidence" value="ECO:0007669"/>
    <property type="project" value="UniProtKB-KW"/>
</dbReference>
<organism evidence="11 12">
    <name type="scientific">Tetracentron sinense</name>
    <name type="common">Spur-leaf</name>
    <dbReference type="NCBI Taxonomy" id="13715"/>
    <lineage>
        <taxon>Eukaryota</taxon>
        <taxon>Viridiplantae</taxon>
        <taxon>Streptophyta</taxon>
        <taxon>Embryophyta</taxon>
        <taxon>Tracheophyta</taxon>
        <taxon>Spermatophyta</taxon>
        <taxon>Magnoliopsida</taxon>
        <taxon>Trochodendrales</taxon>
        <taxon>Trochodendraceae</taxon>
        <taxon>Tetracentron</taxon>
    </lineage>
</organism>
<evidence type="ECO:0000256" key="5">
    <source>
        <dbReference type="ARBA" id="ARBA00022840"/>
    </source>
</evidence>
<dbReference type="GO" id="GO:0005739">
    <property type="term" value="C:mitochondrion"/>
    <property type="evidence" value="ECO:0007669"/>
    <property type="project" value="TreeGrafter"/>
</dbReference>
<reference evidence="11 12" key="1">
    <citation type="submission" date="2020-04" db="EMBL/GenBank/DDBJ databases">
        <title>Plant Genome Project.</title>
        <authorList>
            <person name="Zhang R.-G."/>
        </authorList>
    </citation>
    <scope>NUCLEOTIDE SEQUENCE [LARGE SCALE GENOMIC DNA]</scope>
    <source>
        <strain evidence="11">YNK0</strain>
        <tissue evidence="11">Leaf</tissue>
    </source>
</reference>
<dbReference type="InterPro" id="IPR039657">
    <property type="entry name" value="Dimethylallyltransferase"/>
</dbReference>
<dbReference type="OrthoDB" id="775260at2759"/>
<keyword evidence="6" id="KW-0809">Transit peptide</keyword>
<dbReference type="Pfam" id="PF01715">
    <property type="entry name" value="IPPT"/>
    <property type="match status" value="2"/>
</dbReference>
<dbReference type="Gene3D" id="3.40.50.300">
    <property type="entry name" value="P-loop containing nucleotide triphosphate hydrolases"/>
    <property type="match status" value="1"/>
</dbReference>
<evidence type="ECO:0000256" key="3">
    <source>
        <dbReference type="ARBA" id="ARBA00022712"/>
    </source>
</evidence>
<evidence type="ECO:0000256" key="10">
    <source>
        <dbReference type="ARBA" id="ARBA00066838"/>
    </source>
</evidence>
<dbReference type="AlphaFoldDB" id="A0A834ZMR7"/>
<comment type="function">
    <text evidence="9">Involved in cytokinin biosynthesis. Catalyzes the transfer of an isopentenyl group from dimethylallyl diphosphate (DMAPP) to ATP and ADP.</text>
</comment>